<evidence type="ECO:0000259" key="1">
    <source>
        <dbReference type="PROSITE" id="PS51272"/>
    </source>
</evidence>
<gene>
    <name evidence="2" type="ORF">GC102_34290</name>
</gene>
<dbReference type="PROSITE" id="PS51272">
    <property type="entry name" value="SLH"/>
    <property type="match status" value="3"/>
</dbReference>
<dbReference type="PANTHER" id="PTHR43308">
    <property type="entry name" value="OUTER MEMBRANE PROTEIN ALPHA-RELATED"/>
    <property type="match status" value="1"/>
</dbReference>
<dbReference type="CDD" id="cd08547">
    <property type="entry name" value="Type_II_cohesin"/>
    <property type="match status" value="1"/>
</dbReference>
<dbReference type="Pfam" id="PF00395">
    <property type="entry name" value="SLH"/>
    <property type="match status" value="3"/>
</dbReference>
<keyword evidence="3" id="KW-1185">Reference proteome</keyword>
<dbReference type="Gene3D" id="2.60.40.680">
    <property type="match status" value="1"/>
</dbReference>
<dbReference type="EMBL" id="WHOC01000176">
    <property type="protein sequence ID" value="NOU90763.1"/>
    <property type="molecule type" value="Genomic_DNA"/>
</dbReference>
<dbReference type="SUPFAM" id="SSF49384">
    <property type="entry name" value="Carbohydrate-binding domain"/>
    <property type="match status" value="1"/>
</dbReference>
<feature type="domain" description="SLH" evidence="1">
    <location>
        <begin position="233"/>
        <end position="293"/>
    </location>
</feature>
<protein>
    <recommendedName>
        <fullName evidence="1">SLH domain-containing protein</fullName>
    </recommendedName>
</protein>
<dbReference type="InterPro" id="IPR002102">
    <property type="entry name" value="Cohesin_dom"/>
</dbReference>
<accession>A0ABX1ZBN6</accession>
<dbReference type="InterPro" id="IPR051465">
    <property type="entry name" value="Cell_Envelope_Struct_Comp"/>
</dbReference>
<dbReference type="Proteomes" id="UP000658690">
    <property type="component" value="Unassembled WGS sequence"/>
</dbReference>
<dbReference type="InterPro" id="IPR001119">
    <property type="entry name" value="SLH_dom"/>
</dbReference>
<dbReference type="PANTHER" id="PTHR43308:SF5">
    <property type="entry name" value="S-LAYER PROTEIN _ PEPTIDOGLYCAN ENDO-BETA-N-ACETYLGLUCOSAMINIDASE"/>
    <property type="match status" value="1"/>
</dbReference>
<dbReference type="Pfam" id="PF00963">
    <property type="entry name" value="Cohesin"/>
    <property type="match status" value="1"/>
</dbReference>
<feature type="domain" description="SLH" evidence="1">
    <location>
        <begin position="169"/>
        <end position="232"/>
    </location>
</feature>
<evidence type="ECO:0000313" key="2">
    <source>
        <dbReference type="EMBL" id="NOU90763.1"/>
    </source>
</evidence>
<sequence>MICRIPGKGRFYMIRKLLIINIALLMFVLLLPLTTLAAETASYSLIISNDKPEIGKEVEVTVKGKNLQDVYAYEVNFVYDDSQLRFKAAKSAFSGFTVPAILKKDHLQFASTKMGNTPGENGEVTLCTLTFEVIGGGKASIELTDVKLVNSKLASVTHSAGTVATTEIKNMTTFTDISGHWAKEAIEKAAKLGFVNGYEDGSFRPQGLITRSEFAVILARALHLPVNDKQLTFSDLDSIPQWASTSISATVKAGIVTGYEDNTFRSDQKITRAEITTMIVRALGLSLDTTRNSTFADADDIPAWAKTYITAASEAKLVQGRDGNLFAPNDQATRAEAVTLILSMLNNKK</sequence>
<proteinExistence type="predicted"/>
<name>A0ABX1ZBN6_9BACL</name>
<dbReference type="InterPro" id="IPR008965">
    <property type="entry name" value="CBM2/CBM3_carb-bd_dom_sf"/>
</dbReference>
<reference evidence="2 3" key="1">
    <citation type="submission" date="2019-10" db="EMBL/GenBank/DDBJ databases">
        <title>Description of Paenibacillus choica sp. nov.</title>
        <authorList>
            <person name="Carlier A."/>
            <person name="Qi S."/>
        </authorList>
    </citation>
    <scope>NUCLEOTIDE SEQUENCE [LARGE SCALE GENOMIC DNA]</scope>
    <source>
        <strain evidence="2 3">LMG 31460</strain>
    </source>
</reference>
<comment type="caution">
    <text evidence="2">The sequence shown here is derived from an EMBL/GenBank/DDBJ whole genome shotgun (WGS) entry which is preliminary data.</text>
</comment>
<evidence type="ECO:0000313" key="3">
    <source>
        <dbReference type="Proteomes" id="UP000658690"/>
    </source>
</evidence>
<feature type="domain" description="SLH" evidence="1">
    <location>
        <begin position="295"/>
        <end position="349"/>
    </location>
</feature>
<organism evidence="2 3">
    <name type="scientific">Paenibacillus germinis</name>
    <dbReference type="NCBI Taxonomy" id="2654979"/>
    <lineage>
        <taxon>Bacteria</taxon>
        <taxon>Bacillati</taxon>
        <taxon>Bacillota</taxon>
        <taxon>Bacilli</taxon>
        <taxon>Bacillales</taxon>
        <taxon>Paenibacillaceae</taxon>
        <taxon>Paenibacillus</taxon>
    </lineage>
</organism>